<keyword evidence="2" id="KW-1185">Reference proteome</keyword>
<name>A0A4R7RL94_9BACT</name>
<gene>
    <name evidence="1" type="ORF">EI77_03847</name>
</gene>
<dbReference type="Proteomes" id="UP000295662">
    <property type="component" value="Unassembled WGS sequence"/>
</dbReference>
<dbReference type="OrthoDB" id="8778976at2"/>
<comment type="caution">
    <text evidence="1">The sequence shown here is derived from an EMBL/GenBank/DDBJ whole genome shotgun (WGS) entry which is preliminary data.</text>
</comment>
<dbReference type="RefSeq" id="WP_133796848.1">
    <property type="nucleotide sequence ID" value="NZ_SOCA01000009.1"/>
</dbReference>
<proteinExistence type="predicted"/>
<reference evidence="1 2" key="1">
    <citation type="submission" date="2019-03" db="EMBL/GenBank/DDBJ databases">
        <title>Genomic Encyclopedia of Archaeal and Bacterial Type Strains, Phase II (KMG-II): from individual species to whole genera.</title>
        <authorList>
            <person name="Goeker M."/>
        </authorList>
    </citation>
    <scope>NUCLEOTIDE SEQUENCE [LARGE SCALE GENOMIC DNA]</scope>
    <source>
        <strain evidence="1 2">ATCC 25309</strain>
    </source>
</reference>
<dbReference type="EMBL" id="SOCA01000009">
    <property type="protein sequence ID" value="TDU66110.1"/>
    <property type="molecule type" value="Genomic_DNA"/>
</dbReference>
<evidence type="ECO:0008006" key="3">
    <source>
        <dbReference type="Google" id="ProtNLM"/>
    </source>
</evidence>
<sequence>MSHLIQLLLPLYANDQKPFPEEFHARVGAELTEKFGGLTAYTRSPAEGRWNDLGQDVRDEIIIYEVMTSSLDEPWWGRYRRTLEARFHQDEVIIRALPMQRL</sequence>
<dbReference type="AlphaFoldDB" id="A0A4R7RL94"/>
<evidence type="ECO:0000313" key="1">
    <source>
        <dbReference type="EMBL" id="TDU66110.1"/>
    </source>
</evidence>
<organism evidence="1 2">
    <name type="scientific">Prosthecobacter fusiformis</name>
    <dbReference type="NCBI Taxonomy" id="48464"/>
    <lineage>
        <taxon>Bacteria</taxon>
        <taxon>Pseudomonadati</taxon>
        <taxon>Verrucomicrobiota</taxon>
        <taxon>Verrucomicrobiia</taxon>
        <taxon>Verrucomicrobiales</taxon>
        <taxon>Verrucomicrobiaceae</taxon>
        <taxon>Prosthecobacter</taxon>
    </lineage>
</organism>
<accession>A0A4R7RL94</accession>
<evidence type="ECO:0000313" key="2">
    <source>
        <dbReference type="Proteomes" id="UP000295662"/>
    </source>
</evidence>
<protein>
    <recommendedName>
        <fullName evidence="3">DUF1330 domain-containing protein</fullName>
    </recommendedName>
</protein>